<accession>A0ABT2A3Z2</accession>
<proteinExistence type="predicted"/>
<dbReference type="Pfam" id="PF05258">
    <property type="entry name" value="DciA"/>
    <property type="match status" value="1"/>
</dbReference>
<dbReference type="Proteomes" id="UP001205560">
    <property type="component" value="Unassembled WGS sequence"/>
</dbReference>
<organism evidence="1 2">
    <name type="scientific">Massilia norwichensis</name>
    <dbReference type="NCBI Taxonomy" id="1442366"/>
    <lineage>
        <taxon>Bacteria</taxon>
        <taxon>Pseudomonadati</taxon>
        <taxon>Pseudomonadota</taxon>
        <taxon>Betaproteobacteria</taxon>
        <taxon>Burkholderiales</taxon>
        <taxon>Oxalobacteraceae</taxon>
        <taxon>Telluria group</taxon>
        <taxon>Massilia</taxon>
    </lineage>
</organism>
<protein>
    <submittedName>
        <fullName evidence="1">DUF721 domain-containing protein</fullName>
    </submittedName>
</protein>
<comment type="caution">
    <text evidence="1">The sequence shown here is derived from an EMBL/GenBank/DDBJ whole genome shotgun (WGS) entry which is preliminary data.</text>
</comment>
<reference evidence="1 2" key="1">
    <citation type="submission" date="2022-08" db="EMBL/GenBank/DDBJ databases">
        <title>Reclassification of Massilia species as members of the genera Telluria, Duganella, Pseudoduganella, Mokoshia gen. nov. and Zemynaea gen. nov. using orthogonal and non-orthogonal genome-based approaches.</title>
        <authorList>
            <person name="Bowman J.P."/>
        </authorList>
    </citation>
    <scope>NUCLEOTIDE SEQUENCE [LARGE SCALE GENOMIC DNA]</scope>
    <source>
        <strain evidence="1 2">LMG 28164</strain>
    </source>
</reference>
<name>A0ABT2A3Z2_9BURK</name>
<evidence type="ECO:0000313" key="1">
    <source>
        <dbReference type="EMBL" id="MCS0588911.1"/>
    </source>
</evidence>
<dbReference type="InterPro" id="IPR007922">
    <property type="entry name" value="DciA-like"/>
</dbReference>
<dbReference type="EMBL" id="JANUGX010000006">
    <property type="protein sequence ID" value="MCS0588911.1"/>
    <property type="molecule type" value="Genomic_DNA"/>
</dbReference>
<sequence>MFQAMQSPKPPYHIYGTKIRRTSIEATDFLRRNDRLAALLPAATRMAKLQKDVRLILPPMYANCEALSVQEGVLTLAVPSSAVAAKLKQQAPKLQAALQKKGWQVDAVKIKIQVGRALPVEDSASLKPSSLELPPTAVQAFEELGDALPASPQNAPLIAAIKRLAEKRKNK</sequence>
<gene>
    <name evidence="1" type="ORF">NX782_06805</name>
</gene>
<keyword evidence="2" id="KW-1185">Reference proteome</keyword>
<evidence type="ECO:0000313" key="2">
    <source>
        <dbReference type="Proteomes" id="UP001205560"/>
    </source>
</evidence>